<dbReference type="GO" id="GO:0006003">
    <property type="term" value="P:fructose 2,6-bisphosphate metabolic process"/>
    <property type="evidence" value="ECO:0007669"/>
    <property type="project" value="InterPro"/>
</dbReference>
<dbReference type="InterPro" id="IPR013078">
    <property type="entry name" value="His_Pase_superF_clade-1"/>
</dbReference>
<dbReference type="GO" id="GO:0005829">
    <property type="term" value="C:cytosol"/>
    <property type="evidence" value="ECO:0007669"/>
    <property type="project" value="TreeGrafter"/>
</dbReference>
<dbReference type="EMBL" id="VCGU01000005">
    <property type="protein sequence ID" value="TRY75385.1"/>
    <property type="molecule type" value="Genomic_DNA"/>
</dbReference>
<dbReference type="PANTHER" id="PTHR10606">
    <property type="entry name" value="6-PHOSPHOFRUCTO-2-KINASE/FRUCTOSE-2,6-BISPHOSPHATASE"/>
    <property type="match status" value="1"/>
</dbReference>
<dbReference type="SMART" id="SM00855">
    <property type="entry name" value="PGAM"/>
    <property type="match status" value="1"/>
</dbReference>
<keyword evidence="4" id="KW-1185">Reference proteome</keyword>
<organism evidence="3 4">
    <name type="scientific">Tigriopus californicus</name>
    <name type="common">Marine copepod</name>
    <dbReference type="NCBI Taxonomy" id="6832"/>
    <lineage>
        <taxon>Eukaryota</taxon>
        <taxon>Metazoa</taxon>
        <taxon>Ecdysozoa</taxon>
        <taxon>Arthropoda</taxon>
        <taxon>Crustacea</taxon>
        <taxon>Multicrustacea</taxon>
        <taxon>Hexanauplia</taxon>
        <taxon>Copepoda</taxon>
        <taxon>Harpacticoida</taxon>
        <taxon>Harpacticidae</taxon>
        <taxon>Tigriopus</taxon>
    </lineage>
</organism>
<dbReference type="PANTHER" id="PTHR10606:SF65">
    <property type="entry name" value="6-PHOSPHOFRUCTO-2-KINASE_FRUCTOSE-2, 6-BISPHOSPHATASE-LIKE PROTEIN"/>
    <property type="match status" value="1"/>
</dbReference>
<dbReference type="InterPro" id="IPR003094">
    <property type="entry name" value="6Pfruct_kin"/>
</dbReference>
<evidence type="ECO:0000256" key="1">
    <source>
        <dbReference type="ARBA" id="ARBA00008408"/>
    </source>
</evidence>
<dbReference type="InterPro" id="IPR029033">
    <property type="entry name" value="His_PPase_superfam"/>
</dbReference>
<dbReference type="Pfam" id="PF00300">
    <property type="entry name" value="His_Phos_1"/>
    <property type="match status" value="1"/>
</dbReference>
<dbReference type="InterPro" id="IPR001345">
    <property type="entry name" value="PG/BPGM_mutase_AS"/>
</dbReference>
<name>A0A553PCH2_TIGCA</name>
<dbReference type="AlphaFoldDB" id="A0A553PCH2"/>
<dbReference type="CDD" id="cd07067">
    <property type="entry name" value="HP_PGM_like"/>
    <property type="match status" value="1"/>
</dbReference>
<dbReference type="GO" id="GO:0005524">
    <property type="term" value="F:ATP binding"/>
    <property type="evidence" value="ECO:0007669"/>
    <property type="project" value="InterPro"/>
</dbReference>
<dbReference type="OrthoDB" id="6339264at2759"/>
<protein>
    <submittedName>
        <fullName evidence="3">Uncharacterized protein</fullName>
    </submittedName>
</protein>
<accession>A0A553PCH2</accession>
<dbReference type="Proteomes" id="UP000318571">
    <property type="component" value="Chromosome 2"/>
</dbReference>
<feature type="binding site" evidence="2">
    <location>
        <begin position="54"/>
        <end position="61"/>
    </location>
    <ligand>
        <name>substrate</name>
    </ligand>
</feature>
<dbReference type="Gene3D" id="3.40.50.1240">
    <property type="entry name" value="Phosphoglycerate mutase-like"/>
    <property type="match status" value="1"/>
</dbReference>
<dbReference type="SUPFAM" id="SSF53254">
    <property type="entry name" value="Phosphoglycerate mutase-like"/>
    <property type="match status" value="1"/>
</dbReference>
<evidence type="ECO:0000313" key="3">
    <source>
        <dbReference type="EMBL" id="TRY75385.1"/>
    </source>
</evidence>
<feature type="binding site" evidence="2">
    <location>
        <position position="103"/>
    </location>
    <ligand>
        <name>substrate</name>
    </ligand>
</feature>
<reference evidence="3 4" key="1">
    <citation type="journal article" date="2018" name="Nat. Ecol. Evol.">
        <title>Genomic signatures of mitonuclear coevolution across populations of Tigriopus californicus.</title>
        <authorList>
            <person name="Barreto F.S."/>
            <person name="Watson E.T."/>
            <person name="Lima T.G."/>
            <person name="Willett C.S."/>
            <person name="Edmands S."/>
            <person name="Li W."/>
            <person name="Burton R.S."/>
        </authorList>
    </citation>
    <scope>NUCLEOTIDE SEQUENCE [LARGE SCALE GENOMIC DNA]</scope>
    <source>
        <strain evidence="3 4">San Diego</strain>
    </source>
</reference>
<gene>
    <name evidence="3" type="ORF">TCAL_06342</name>
</gene>
<dbReference type="PRINTS" id="PR00991">
    <property type="entry name" value="6PFRUCTKNASE"/>
</dbReference>
<comment type="similarity">
    <text evidence="1">In the C-terminal section; belongs to the phosphoglycerate mutase family.</text>
</comment>
<evidence type="ECO:0000313" key="4">
    <source>
        <dbReference type="Proteomes" id="UP000318571"/>
    </source>
</evidence>
<comment type="caution">
    <text evidence="3">The sequence shown here is derived from an EMBL/GenBank/DDBJ whole genome shotgun (WGS) entry which is preliminary data.</text>
</comment>
<dbReference type="GO" id="GO:0004331">
    <property type="term" value="F:fructose-2,6-bisphosphate 2-phosphatase activity"/>
    <property type="evidence" value="ECO:0007669"/>
    <property type="project" value="TreeGrafter"/>
</dbReference>
<dbReference type="GO" id="GO:0003873">
    <property type="term" value="F:6-phosphofructo-2-kinase activity"/>
    <property type="evidence" value="ECO:0007669"/>
    <property type="project" value="TreeGrafter"/>
</dbReference>
<dbReference type="PROSITE" id="PS00175">
    <property type="entry name" value="PG_MUTASE"/>
    <property type="match status" value="1"/>
</dbReference>
<evidence type="ECO:0000256" key="2">
    <source>
        <dbReference type="PIRSR" id="PIRSR613078-2"/>
    </source>
</evidence>
<dbReference type="STRING" id="6832.A0A553PCH2"/>
<sequence length="296" mass="33710">MSPYERYSSSNSTVPVVDNRNSNVALQDTDEIFQLPLGVPLIDTPNGRVLYITRHGESMYNLENRIGGNPSLSNRGQQYAQKLGQYVNKNLKFDKVWTSELSRTLETSAHIKDIEKKRIMKPELNEIMSGIFDDLSYEEFKDQSPIEYKERELNKLTYRYPEGESYLDVCSRIEPVMSEMDTGENLLVICHQAVIRCILARLQRTPAIEIPYIKVPLHSLLKITYLNGQNTVEVIPLNVACVSTYRPKTDPTLLSGLGDSKLELKALTKVSSELKKTSLESPKINTNKLKADEREH</sequence>
<proteinExistence type="inferred from homology"/>